<dbReference type="AlphaFoldDB" id="A0A1Y2I8A2"/>
<name>A0A1Y2I8A2_TRAC3</name>
<evidence type="ECO:0000256" key="1">
    <source>
        <dbReference type="SAM" id="MobiDB-lite"/>
    </source>
</evidence>
<organism evidence="2 3">
    <name type="scientific">Trametes coccinea (strain BRFM310)</name>
    <name type="common">Pycnoporus coccineus</name>
    <dbReference type="NCBI Taxonomy" id="1353009"/>
    <lineage>
        <taxon>Eukaryota</taxon>
        <taxon>Fungi</taxon>
        <taxon>Dikarya</taxon>
        <taxon>Basidiomycota</taxon>
        <taxon>Agaricomycotina</taxon>
        <taxon>Agaricomycetes</taxon>
        <taxon>Polyporales</taxon>
        <taxon>Polyporaceae</taxon>
        <taxon>Trametes</taxon>
    </lineage>
</organism>
<dbReference type="OrthoDB" id="10638233at2759"/>
<sequence>MSEARRSRSASVAKEQAPQGQVGKAQVRESLTGYGRLTQTIGIARGQTPSKKAGMKTRPKARPKKTATVGSIAEEKEKEQEQEEQEKEQEEQEKEQEQEKEKEAGEKEAGRASGKEATAGGSGVGRKGEKRPAK</sequence>
<feature type="compositionally biased region" description="Basic residues" evidence="1">
    <location>
        <begin position="53"/>
        <end position="65"/>
    </location>
</feature>
<proteinExistence type="predicted"/>
<evidence type="ECO:0000313" key="3">
    <source>
        <dbReference type="Proteomes" id="UP000193067"/>
    </source>
</evidence>
<evidence type="ECO:0000313" key="2">
    <source>
        <dbReference type="EMBL" id="OSC96121.1"/>
    </source>
</evidence>
<feature type="compositionally biased region" description="Acidic residues" evidence="1">
    <location>
        <begin position="80"/>
        <end position="94"/>
    </location>
</feature>
<reference evidence="2 3" key="1">
    <citation type="journal article" date="2015" name="Biotechnol. Biofuels">
        <title>Enhanced degradation of softwood versus hardwood by the white-rot fungus Pycnoporus coccineus.</title>
        <authorList>
            <person name="Couturier M."/>
            <person name="Navarro D."/>
            <person name="Chevret D."/>
            <person name="Henrissat B."/>
            <person name="Piumi F."/>
            <person name="Ruiz-Duenas F.J."/>
            <person name="Martinez A.T."/>
            <person name="Grigoriev I.V."/>
            <person name="Riley R."/>
            <person name="Lipzen A."/>
            <person name="Berrin J.G."/>
            <person name="Master E.R."/>
            <person name="Rosso M.N."/>
        </authorList>
    </citation>
    <scope>NUCLEOTIDE SEQUENCE [LARGE SCALE GENOMIC DNA]</scope>
    <source>
        <strain evidence="2 3">BRFM310</strain>
    </source>
</reference>
<gene>
    <name evidence="2" type="ORF">PYCCODRAFT_1429282</name>
</gene>
<dbReference type="EMBL" id="KZ084306">
    <property type="protein sequence ID" value="OSC96121.1"/>
    <property type="molecule type" value="Genomic_DNA"/>
</dbReference>
<keyword evidence="3" id="KW-1185">Reference proteome</keyword>
<feature type="non-terminal residue" evidence="2">
    <location>
        <position position="134"/>
    </location>
</feature>
<feature type="region of interest" description="Disordered" evidence="1">
    <location>
        <begin position="1"/>
        <end position="134"/>
    </location>
</feature>
<accession>A0A1Y2I8A2</accession>
<protein>
    <submittedName>
        <fullName evidence="2">Uncharacterized protein</fullName>
    </submittedName>
</protein>
<dbReference type="Proteomes" id="UP000193067">
    <property type="component" value="Unassembled WGS sequence"/>
</dbReference>
<feature type="compositionally biased region" description="Basic and acidic residues" evidence="1">
    <location>
        <begin position="95"/>
        <end position="114"/>
    </location>
</feature>